<reference evidence="1 2" key="2">
    <citation type="journal article" date="2018" name="Plant J.">
        <title>The Physcomitrella patens chromosome-scale assembly reveals moss genome structure and evolution.</title>
        <authorList>
            <person name="Lang D."/>
            <person name="Ullrich K.K."/>
            <person name="Murat F."/>
            <person name="Fuchs J."/>
            <person name="Jenkins J."/>
            <person name="Haas F.B."/>
            <person name="Piednoel M."/>
            <person name="Gundlach H."/>
            <person name="Van Bel M."/>
            <person name="Meyberg R."/>
            <person name="Vives C."/>
            <person name="Morata J."/>
            <person name="Symeonidi A."/>
            <person name="Hiss M."/>
            <person name="Muchero W."/>
            <person name="Kamisugi Y."/>
            <person name="Saleh O."/>
            <person name="Blanc G."/>
            <person name="Decker E.L."/>
            <person name="van Gessel N."/>
            <person name="Grimwood J."/>
            <person name="Hayes R.D."/>
            <person name="Graham S.W."/>
            <person name="Gunter L.E."/>
            <person name="McDaniel S.F."/>
            <person name="Hoernstein S.N.W."/>
            <person name="Larsson A."/>
            <person name="Li F.W."/>
            <person name="Perroud P.F."/>
            <person name="Phillips J."/>
            <person name="Ranjan P."/>
            <person name="Rokshar D.S."/>
            <person name="Rothfels C.J."/>
            <person name="Schneider L."/>
            <person name="Shu S."/>
            <person name="Stevenson D.W."/>
            <person name="Thummler F."/>
            <person name="Tillich M."/>
            <person name="Villarreal Aguilar J.C."/>
            <person name="Widiez T."/>
            <person name="Wong G.K."/>
            <person name="Wymore A."/>
            <person name="Zhang Y."/>
            <person name="Zimmer A.D."/>
            <person name="Quatrano R.S."/>
            <person name="Mayer K.F.X."/>
            <person name="Goodstein D."/>
            <person name="Casacuberta J.M."/>
            <person name="Vandepoele K."/>
            <person name="Reski R."/>
            <person name="Cuming A.C."/>
            <person name="Tuskan G.A."/>
            <person name="Maumus F."/>
            <person name="Salse J."/>
            <person name="Schmutz J."/>
            <person name="Rensing S.A."/>
        </authorList>
    </citation>
    <scope>NUCLEOTIDE SEQUENCE [LARGE SCALE GENOMIC DNA]</scope>
    <source>
        <strain evidence="1 2">cv. Gransden 2004</strain>
    </source>
</reference>
<evidence type="ECO:0000313" key="2">
    <source>
        <dbReference type="Proteomes" id="UP000006727"/>
    </source>
</evidence>
<name>A0A7I4DII0_PHYPA</name>
<accession>A0A7I4DII0</accession>
<gene>
    <name evidence="1" type="primary">LOC112281512</name>
</gene>
<dbReference type="Proteomes" id="UP000006727">
    <property type="component" value="Chromosome 4"/>
</dbReference>
<dbReference type="RefSeq" id="XP_073389589.1">
    <property type="nucleotide sequence ID" value="XM_073533488.1"/>
</dbReference>
<proteinExistence type="predicted"/>
<dbReference type="EMBL" id="ABEU02000004">
    <property type="status" value="NOT_ANNOTATED_CDS"/>
    <property type="molecule type" value="Genomic_DNA"/>
</dbReference>
<dbReference type="AlphaFoldDB" id="A0A7I4DII0"/>
<dbReference type="PANTHER" id="PTHR34123">
    <property type="entry name" value="OS04G0578200 PROTEIN"/>
    <property type="match status" value="1"/>
</dbReference>
<protein>
    <submittedName>
        <fullName evidence="1">Uncharacterized protein</fullName>
    </submittedName>
</protein>
<dbReference type="PANTHER" id="PTHR34123:SF1">
    <property type="entry name" value="OS04G0578200 PROTEIN"/>
    <property type="match status" value="1"/>
</dbReference>
<evidence type="ECO:0000313" key="1">
    <source>
        <dbReference type="EnsemblPlants" id="Pp3c4_17920V3.3"/>
    </source>
</evidence>
<sequence>MAMASVFLPPVSSSKVTLGDCVVSSTQHRPMSLLSRGLFGAEVPGSSICRQELWRGGLERRTSRRESGVVACEAKNETKTPPTADASPLVKMVWYGSEAFGKFVAAFRPSATVEPEDEEMFVGPVPRSEVVDLIKKDYERSYFVTGNMTMGIYEADCEFADPFVAFKGLRRFKQNDRVYARWRFNCILGLPWRPILAATGSTEYFFDSNSGKICKHVENWDISPADGVRQLFKPNPKLKKTMS</sequence>
<dbReference type="Gramene" id="Pp3c4_17920V3.3">
    <property type="protein sequence ID" value="Pp3c4_17920V3.3"/>
    <property type="gene ID" value="Pp3c4_17920"/>
</dbReference>
<reference evidence="1" key="3">
    <citation type="submission" date="2020-12" db="UniProtKB">
        <authorList>
            <consortium name="EnsemblPlants"/>
        </authorList>
    </citation>
    <scope>IDENTIFICATION</scope>
</reference>
<organism evidence="1 2">
    <name type="scientific">Physcomitrium patens</name>
    <name type="common">Spreading-leaved earth moss</name>
    <name type="synonym">Physcomitrella patens</name>
    <dbReference type="NCBI Taxonomy" id="3218"/>
    <lineage>
        <taxon>Eukaryota</taxon>
        <taxon>Viridiplantae</taxon>
        <taxon>Streptophyta</taxon>
        <taxon>Embryophyta</taxon>
        <taxon>Bryophyta</taxon>
        <taxon>Bryophytina</taxon>
        <taxon>Bryopsida</taxon>
        <taxon>Funariidae</taxon>
        <taxon>Funariales</taxon>
        <taxon>Funariaceae</taxon>
        <taxon>Physcomitrium</taxon>
    </lineage>
</organism>
<reference evidence="1 2" key="1">
    <citation type="journal article" date="2008" name="Science">
        <title>The Physcomitrella genome reveals evolutionary insights into the conquest of land by plants.</title>
        <authorList>
            <person name="Rensing S."/>
            <person name="Lang D."/>
            <person name="Zimmer A."/>
            <person name="Terry A."/>
            <person name="Salamov A."/>
            <person name="Shapiro H."/>
            <person name="Nishiyama T."/>
            <person name="Perroud P.-F."/>
            <person name="Lindquist E."/>
            <person name="Kamisugi Y."/>
            <person name="Tanahashi T."/>
            <person name="Sakakibara K."/>
            <person name="Fujita T."/>
            <person name="Oishi K."/>
            <person name="Shin-I T."/>
            <person name="Kuroki Y."/>
            <person name="Toyoda A."/>
            <person name="Suzuki Y."/>
            <person name="Hashimoto A."/>
            <person name="Yamaguchi K."/>
            <person name="Sugano A."/>
            <person name="Kohara Y."/>
            <person name="Fujiyama A."/>
            <person name="Anterola A."/>
            <person name="Aoki S."/>
            <person name="Ashton N."/>
            <person name="Barbazuk W.B."/>
            <person name="Barker E."/>
            <person name="Bennetzen J."/>
            <person name="Bezanilla M."/>
            <person name="Blankenship R."/>
            <person name="Cho S.H."/>
            <person name="Dutcher S."/>
            <person name="Estelle M."/>
            <person name="Fawcett J.A."/>
            <person name="Gundlach H."/>
            <person name="Hanada K."/>
            <person name="Heyl A."/>
            <person name="Hicks K.A."/>
            <person name="Hugh J."/>
            <person name="Lohr M."/>
            <person name="Mayer K."/>
            <person name="Melkozernov A."/>
            <person name="Murata T."/>
            <person name="Nelson D."/>
            <person name="Pils B."/>
            <person name="Prigge M."/>
            <person name="Reiss B."/>
            <person name="Renner T."/>
            <person name="Rombauts S."/>
            <person name="Rushton P."/>
            <person name="Sanderfoot A."/>
            <person name="Schween G."/>
            <person name="Shiu S.-H."/>
            <person name="Stueber K."/>
            <person name="Theodoulou F.L."/>
            <person name="Tu H."/>
            <person name="Van de Peer Y."/>
            <person name="Verrier P.J."/>
            <person name="Waters E."/>
            <person name="Wood A."/>
            <person name="Yang L."/>
            <person name="Cove D."/>
            <person name="Cuming A."/>
            <person name="Hasebe M."/>
            <person name="Lucas S."/>
            <person name="Mishler D.B."/>
            <person name="Reski R."/>
            <person name="Grigoriev I."/>
            <person name="Quatrano R.S."/>
            <person name="Boore J.L."/>
        </authorList>
    </citation>
    <scope>NUCLEOTIDE SEQUENCE [LARGE SCALE GENOMIC DNA]</scope>
    <source>
        <strain evidence="1 2">cv. Gransden 2004</strain>
    </source>
</reference>
<keyword evidence="2" id="KW-1185">Reference proteome</keyword>
<dbReference type="EnsemblPlants" id="Pp3c4_17920V3.3">
    <property type="protein sequence ID" value="Pp3c4_17920V3.3"/>
    <property type="gene ID" value="Pp3c4_17920"/>
</dbReference>
<dbReference type="GeneID" id="112281512"/>